<sequence length="500" mass="52243">MSDMPLIPEEAIAPASVPDAVPASAPHPDPSLSDSAARPETRGIELIDDRDRHGRARDLFAVWAAPNVSVLNFTIGATLIVLGLELWQAVLVIIAGMLPWVLTGIIAISGPAAGTSGSVVMRAMYGIIGNRIVVAFMGWLVAAVYLALNWLAAAFLGADMLARLGWDAPVAAPIVVTVVVAAITVLVAVYGHGLILRAYTYVAILLLGIFLVLTGFILPNVDWGYRAAEPLSGVALWSAASIGFAIIASAPLSYINSPDMARYLPRTTKPGGIIAATAFGGALPGIFFMIVGALMATAVSADELSAGVEGVMLGMMPAGLAPLLVFGVIVNTVALNGMTTYTSSMALQAIGVPLRRIPAAAVVGVIGTALTIYLTLSTTFLNAVNLMLQFLIIVAAPVMAIFVVDVLLRRNRYDGLDLFDERRGSRFWYTGGWGVPGMAAFALGTTASALCLSTEVWTGPIAQAMGYIDLSVPVGTIVAAVVYVALLRTRLGAQGRPWAE</sequence>
<keyword evidence="6 7" id="KW-0472">Membrane</keyword>
<feature type="transmembrane region" description="Helical" evidence="9">
    <location>
        <begin position="470"/>
        <end position="487"/>
    </location>
</feature>
<feature type="transmembrane region" description="Helical" evidence="9">
    <location>
        <begin position="428"/>
        <end position="450"/>
    </location>
</feature>
<dbReference type="Gene3D" id="1.10.4160.10">
    <property type="entry name" value="Hydantoin permease"/>
    <property type="match status" value="1"/>
</dbReference>
<gene>
    <name evidence="10" type="ORF">GCM10022383_14420</name>
</gene>
<name>A0ABP7N7A6_9MICO</name>
<proteinExistence type="inferred from homology"/>
<evidence type="ECO:0000256" key="9">
    <source>
        <dbReference type="SAM" id="Phobius"/>
    </source>
</evidence>
<dbReference type="PANTHER" id="PTHR31806">
    <property type="entry name" value="PURINE-CYTOSINE PERMEASE FCY2-RELATED"/>
    <property type="match status" value="1"/>
</dbReference>
<comment type="subcellular location">
    <subcellularLocation>
        <location evidence="1">Membrane</location>
        <topology evidence="1">Multi-pass membrane protein</topology>
    </subcellularLocation>
</comment>
<dbReference type="PANTHER" id="PTHR31806:SF1">
    <property type="entry name" value="PURINE-CYTOSINE PERMEASE FCY2-RELATED"/>
    <property type="match status" value="1"/>
</dbReference>
<feature type="transmembrane region" description="Helical" evidence="9">
    <location>
        <begin position="230"/>
        <end position="252"/>
    </location>
</feature>
<reference evidence="11" key="1">
    <citation type="journal article" date="2019" name="Int. J. Syst. Evol. Microbiol.">
        <title>The Global Catalogue of Microorganisms (GCM) 10K type strain sequencing project: providing services to taxonomists for standard genome sequencing and annotation.</title>
        <authorList>
            <consortium name="The Broad Institute Genomics Platform"/>
            <consortium name="The Broad Institute Genome Sequencing Center for Infectious Disease"/>
            <person name="Wu L."/>
            <person name="Ma J."/>
        </authorList>
    </citation>
    <scope>NUCLEOTIDE SEQUENCE [LARGE SCALE GENOMIC DNA]</scope>
    <source>
        <strain evidence="11">JCM 17024</strain>
    </source>
</reference>
<feature type="transmembrane region" description="Helical" evidence="9">
    <location>
        <begin position="90"/>
        <end position="112"/>
    </location>
</feature>
<evidence type="ECO:0000256" key="4">
    <source>
        <dbReference type="ARBA" id="ARBA00022692"/>
    </source>
</evidence>
<feature type="compositionally biased region" description="Low complexity" evidence="8">
    <location>
        <begin position="15"/>
        <end position="26"/>
    </location>
</feature>
<comment type="caution">
    <text evidence="10">The sequence shown here is derived from an EMBL/GenBank/DDBJ whole genome shotgun (WGS) entry which is preliminary data.</text>
</comment>
<feature type="transmembrane region" description="Helical" evidence="9">
    <location>
        <begin position="311"/>
        <end position="336"/>
    </location>
</feature>
<evidence type="ECO:0000313" key="11">
    <source>
        <dbReference type="Proteomes" id="UP001501591"/>
    </source>
</evidence>
<evidence type="ECO:0000256" key="2">
    <source>
        <dbReference type="ARBA" id="ARBA00008974"/>
    </source>
</evidence>
<feature type="transmembrane region" description="Helical" evidence="9">
    <location>
        <begin position="198"/>
        <end position="218"/>
    </location>
</feature>
<dbReference type="InterPro" id="IPR026030">
    <property type="entry name" value="Pur-cyt_permease_Fcy2/21/22"/>
</dbReference>
<dbReference type="EMBL" id="BAABCP010000001">
    <property type="protein sequence ID" value="GAA3937308.1"/>
    <property type="molecule type" value="Genomic_DNA"/>
</dbReference>
<evidence type="ECO:0000256" key="3">
    <source>
        <dbReference type="ARBA" id="ARBA00022448"/>
    </source>
</evidence>
<keyword evidence="3 7" id="KW-0813">Transport</keyword>
<evidence type="ECO:0000256" key="6">
    <source>
        <dbReference type="ARBA" id="ARBA00023136"/>
    </source>
</evidence>
<accession>A0ABP7N7A6</accession>
<protein>
    <submittedName>
        <fullName evidence="10">Cytosine permease</fullName>
    </submittedName>
</protein>
<evidence type="ECO:0000256" key="5">
    <source>
        <dbReference type="ARBA" id="ARBA00022989"/>
    </source>
</evidence>
<feature type="transmembrane region" description="Helical" evidence="9">
    <location>
        <begin position="357"/>
        <end position="376"/>
    </location>
</feature>
<evidence type="ECO:0000256" key="8">
    <source>
        <dbReference type="SAM" id="MobiDB-lite"/>
    </source>
</evidence>
<feature type="transmembrane region" description="Helical" evidence="9">
    <location>
        <begin position="132"/>
        <end position="158"/>
    </location>
</feature>
<keyword evidence="5 9" id="KW-1133">Transmembrane helix</keyword>
<keyword evidence="11" id="KW-1185">Reference proteome</keyword>
<feature type="transmembrane region" description="Helical" evidence="9">
    <location>
        <begin position="273"/>
        <end position="299"/>
    </location>
</feature>
<feature type="region of interest" description="Disordered" evidence="8">
    <location>
        <begin position="15"/>
        <end position="38"/>
    </location>
</feature>
<evidence type="ECO:0000256" key="1">
    <source>
        <dbReference type="ARBA" id="ARBA00004141"/>
    </source>
</evidence>
<feature type="transmembrane region" description="Helical" evidence="9">
    <location>
        <begin position="388"/>
        <end position="408"/>
    </location>
</feature>
<dbReference type="Proteomes" id="UP001501591">
    <property type="component" value="Unassembled WGS sequence"/>
</dbReference>
<feature type="transmembrane region" description="Helical" evidence="9">
    <location>
        <begin position="60"/>
        <end position="84"/>
    </location>
</feature>
<dbReference type="PIRSF" id="PIRSF002744">
    <property type="entry name" value="Pur-cyt_permease"/>
    <property type="match status" value="1"/>
</dbReference>
<dbReference type="Pfam" id="PF02133">
    <property type="entry name" value="Transp_cyt_pur"/>
    <property type="match status" value="1"/>
</dbReference>
<evidence type="ECO:0000256" key="7">
    <source>
        <dbReference type="PIRNR" id="PIRNR002744"/>
    </source>
</evidence>
<dbReference type="InterPro" id="IPR001248">
    <property type="entry name" value="Pur-cyt_permease"/>
</dbReference>
<feature type="transmembrane region" description="Helical" evidence="9">
    <location>
        <begin position="170"/>
        <end position="191"/>
    </location>
</feature>
<evidence type="ECO:0000313" key="10">
    <source>
        <dbReference type="EMBL" id="GAA3937308.1"/>
    </source>
</evidence>
<organism evidence="10 11">
    <name type="scientific">Microbacterium soli</name>
    <dbReference type="NCBI Taxonomy" id="446075"/>
    <lineage>
        <taxon>Bacteria</taxon>
        <taxon>Bacillati</taxon>
        <taxon>Actinomycetota</taxon>
        <taxon>Actinomycetes</taxon>
        <taxon>Micrococcales</taxon>
        <taxon>Microbacteriaceae</taxon>
        <taxon>Microbacterium</taxon>
    </lineage>
</organism>
<keyword evidence="4 9" id="KW-0812">Transmembrane</keyword>
<comment type="similarity">
    <text evidence="2 7">Belongs to the purine-cytosine permease (2.A.39) family.</text>
</comment>